<dbReference type="AlphaFoldDB" id="A0A2P2PAV1"/>
<proteinExistence type="predicted"/>
<organism evidence="1">
    <name type="scientific">Rhizophora mucronata</name>
    <name type="common">Asiatic mangrove</name>
    <dbReference type="NCBI Taxonomy" id="61149"/>
    <lineage>
        <taxon>Eukaryota</taxon>
        <taxon>Viridiplantae</taxon>
        <taxon>Streptophyta</taxon>
        <taxon>Embryophyta</taxon>
        <taxon>Tracheophyta</taxon>
        <taxon>Spermatophyta</taxon>
        <taxon>Magnoliopsida</taxon>
        <taxon>eudicotyledons</taxon>
        <taxon>Gunneridae</taxon>
        <taxon>Pentapetalae</taxon>
        <taxon>rosids</taxon>
        <taxon>fabids</taxon>
        <taxon>Malpighiales</taxon>
        <taxon>Rhizophoraceae</taxon>
        <taxon>Rhizophora</taxon>
    </lineage>
</organism>
<dbReference type="EMBL" id="GGEC01071353">
    <property type="protein sequence ID" value="MBX51837.1"/>
    <property type="molecule type" value="Transcribed_RNA"/>
</dbReference>
<evidence type="ECO:0000313" key="1">
    <source>
        <dbReference type="EMBL" id="MBX51837.1"/>
    </source>
</evidence>
<sequence length="26" mass="2951">MKNESLIKQSDESSLFRINGPLDSIE</sequence>
<name>A0A2P2PAV1_RHIMU</name>
<accession>A0A2P2PAV1</accession>
<reference evidence="1" key="1">
    <citation type="submission" date="2018-02" db="EMBL/GenBank/DDBJ databases">
        <title>Rhizophora mucronata_Transcriptome.</title>
        <authorList>
            <person name="Meera S.P."/>
            <person name="Sreeshan A."/>
            <person name="Augustine A."/>
        </authorList>
    </citation>
    <scope>NUCLEOTIDE SEQUENCE</scope>
    <source>
        <tissue evidence="1">Leaf</tissue>
    </source>
</reference>
<protein>
    <submittedName>
        <fullName evidence="1">Uncharacterized protein</fullName>
    </submittedName>
</protein>